<dbReference type="InterPro" id="IPR000223">
    <property type="entry name" value="Pept_S26A_signal_pept_1"/>
</dbReference>
<dbReference type="SUPFAM" id="SSF51306">
    <property type="entry name" value="LexA/Signal peptidase"/>
    <property type="match status" value="1"/>
</dbReference>
<dbReference type="EC" id="3.4.21.89" evidence="2"/>
<dbReference type="NCBIfam" id="TIGR02227">
    <property type="entry name" value="sigpep_I_bact"/>
    <property type="match status" value="1"/>
</dbReference>
<comment type="catalytic activity">
    <reaction evidence="2">
        <text>Cleavage of hydrophobic, N-terminal signal or leader sequences from secreted and periplasmic proteins.</text>
        <dbReference type="EC" id="3.4.21.89"/>
    </reaction>
</comment>
<dbReference type="Proteomes" id="UP001197028">
    <property type="component" value="Unassembled WGS sequence"/>
</dbReference>
<gene>
    <name evidence="4" type="primary">lepB</name>
    <name evidence="4" type="ORF">HJG40_07150</name>
</gene>
<keyword evidence="2" id="KW-0472">Membrane</keyword>
<reference evidence="4 5" key="1">
    <citation type="journal article" date="2021" name="ISME J.">
        <title>Genomic evolution of the class Acidithiobacillia: deep-branching Proteobacteria living in extreme acidic conditions.</title>
        <authorList>
            <person name="Moya-Beltran A."/>
            <person name="Beard S."/>
            <person name="Rojas-Villalobos C."/>
            <person name="Issotta F."/>
            <person name="Gallardo Y."/>
            <person name="Ulloa R."/>
            <person name="Giaveno A."/>
            <person name="Degli Esposti M."/>
            <person name="Johnson D.B."/>
            <person name="Quatrini R."/>
        </authorList>
    </citation>
    <scope>NUCLEOTIDE SEQUENCE [LARGE SCALE GENOMIC DNA]</scope>
    <source>
        <strain evidence="4 5">ATCC 19703</strain>
    </source>
</reference>
<evidence type="ECO:0000313" key="5">
    <source>
        <dbReference type="Proteomes" id="UP001197028"/>
    </source>
</evidence>
<keyword evidence="2 4" id="KW-0378">Hydrolase</keyword>
<dbReference type="Gene3D" id="2.10.109.10">
    <property type="entry name" value="Umud Fragment, subunit A"/>
    <property type="match status" value="1"/>
</dbReference>
<dbReference type="GO" id="GO:0009003">
    <property type="term" value="F:signal peptidase activity"/>
    <property type="evidence" value="ECO:0007669"/>
    <property type="project" value="UniProtKB-EC"/>
</dbReference>
<keyword evidence="2" id="KW-1133">Transmembrane helix</keyword>
<evidence type="ECO:0000313" key="4">
    <source>
        <dbReference type="EMBL" id="MBU2738572.1"/>
    </source>
</evidence>
<keyword evidence="5" id="KW-1185">Reference proteome</keyword>
<evidence type="ECO:0000256" key="1">
    <source>
        <dbReference type="ARBA" id="ARBA00019232"/>
    </source>
</evidence>
<comment type="similarity">
    <text evidence="2">Belongs to the peptidase S26 family.</text>
</comment>
<feature type="transmembrane region" description="Helical" evidence="2">
    <location>
        <begin position="16"/>
        <end position="38"/>
    </location>
</feature>
<dbReference type="InterPro" id="IPR036286">
    <property type="entry name" value="LexA/Signal_pep-like_sf"/>
</dbReference>
<comment type="caution">
    <text evidence="4">The sequence shown here is derived from an EMBL/GenBank/DDBJ whole genome shotgun (WGS) entry which is preliminary data.</text>
</comment>
<sequence>MPAGCKPAGLTLKSKFVLIMGMGAVALFFGMFLGPGIAMHYGISMDPQYQSCLPWSNFLVQYGQTDPKPGELVLFHDRKIDIISGGKRIEVVKMVAGVPGDRVKITPDRIWIAGPSGPYRYWGKRWLMPWVHYRHLKVLPPETMTIPKGKYLLMGVTPGSYDGRYWGLVPAKNITGRAWAL</sequence>
<accession>A0ABS5ZR02</accession>
<organism evidence="4 5">
    <name type="scientific">Acidithiobacillus concretivorus</name>
    <dbReference type="NCBI Taxonomy" id="3063952"/>
    <lineage>
        <taxon>Bacteria</taxon>
        <taxon>Pseudomonadati</taxon>
        <taxon>Pseudomonadota</taxon>
        <taxon>Acidithiobacillia</taxon>
        <taxon>Acidithiobacillales</taxon>
        <taxon>Acidithiobacillaceae</taxon>
        <taxon>Acidithiobacillus</taxon>
    </lineage>
</organism>
<dbReference type="InterPro" id="IPR019533">
    <property type="entry name" value="Peptidase_S26"/>
</dbReference>
<evidence type="ECO:0000256" key="2">
    <source>
        <dbReference type="RuleBase" id="RU362042"/>
    </source>
</evidence>
<keyword evidence="2" id="KW-0812">Transmembrane</keyword>
<feature type="domain" description="Peptidase S26" evidence="3">
    <location>
        <begin position="20"/>
        <end position="178"/>
    </location>
</feature>
<dbReference type="EMBL" id="JABELD010000051">
    <property type="protein sequence ID" value="MBU2738572.1"/>
    <property type="molecule type" value="Genomic_DNA"/>
</dbReference>
<proteinExistence type="inferred from homology"/>
<keyword evidence="2" id="KW-0645">Protease</keyword>
<dbReference type="Pfam" id="PF10502">
    <property type="entry name" value="Peptidase_S26"/>
    <property type="match status" value="1"/>
</dbReference>
<protein>
    <recommendedName>
        <fullName evidence="1 2">Signal peptidase I</fullName>
        <ecNumber evidence="2">3.4.21.89</ecNumber>
    </recommendedName>
</protein>
<name>A0ABS5ZR02_9PROT</name>
<evidence type="ECO:0000259" key="3">
    <source>
        <dbReference type="Pfam" id="PF10502"/>
    </source>
</evidence>
<comment type="subcellular location">
    <subcellularLocation>
        <location evidence="2">Membrane</location>
        <topology evidence="2">Single-pass type II membrane protein</topology>
    </subcellularLocation>
</comment>